<accession>A0A136IPT7</accession>
<dbReference type="STRING" id="196109.A0A136IPT7"/>
<dbReference type="InParanoid" id="A0A136IPT7"/>
<evidence type="ECO:0000256" key="2">
    <source>
        <dbReference type="ARBA" id="ARBA00023014"/>
    </source>
</evidence>
<dbReference type="InterPro" id="IPR006058">
    <property type="entry name" value="2Fe2S_fd_BS"/>
</dbReference>
<dbReference type="GO" id="GO:0016491">
    <property type="term" value="F:oxidoreductase activity"/>
    <property type="evidence" value="ECO:0007669"/>
    <property type="project" value="InterPro"/>
</dbReference>
<feature type="domain" description="2Fe-2S ferredoxin-type" evidence="3">
    <location>
        <begin position="476"/>
        <end position="560"/>
    </location>
</feature>
<evidence type="ECO:0000256" key="1">
    <source>
        <dbReference type="ARBA" id="ARBA00022714"/>
    </source>
</evidence>
<dbReference type="CDD" id="cd00207">
    <property type="entry name" value="fer2"/>
    <property type="match status" value="1"/>
</dbReference>
<reference evidence="7" key="1">
    <citation type="submission" date="2016-02" db="EMBL/GenBank/DDBJ databases">
        <title>Draft genome sequence of Microdochium bolleyi, a fungal endophyte of beachgrass.</title>
        <authorList>
            <consortium name="DOE Joint Genome Institute"/>
            <person name="David A.S."/>
            <person name="May G."/>
            <person name="Haridas S."/>
            <person name="Lim J."/>
            <person name="Wang M."/>
            <person name="Labutti K."/>
            <person name="Lipzen A."/>
            <person name="Barry K."/>
            <person name="Grigoriev I.V."/>
        </authorList>
    </citation>
    <scope>NUCLEOTIDE SEQUENCE [LARGE SCALE GENOMIC DNA]</scope>
    <source>
        <strain evidence="7">J235TASD1</strain>
    </source>
</reference>
<keyword evidence="7" id="KW-1185">Reference proteome</keyword>
<evidence type="ECO:0000313" key="7">
    <source>
        <dbReference type="Proteomes" id="UP000070501"/>
    </source>
</evidence>
<evidence type="ECO:0000313" key="6">
    <source>
        <dbReference type="EMBL" id="KXJ86945.1"/>
    </source>
</evidence>
<dbReference type="InterPro" id="IPR001041">
    <property type="entry name" value="2Fe-2S_ferredoxin-type"/>
</dbReference>
<keyword evidence="6" id="KW-0418">Kinase</keyword>
<dbReference type="PROSITE" id="PS51085">
    <property type="entry name" value="2FE2S_FER_2"/>
    <property type="match status" value="1"/>
</dbReference>
<organism evidence="6 7">
    <name type="scientific">Microdochium bolleyi</name>
    <dbReference type="NCBI Taxonomy" id="196109"/>
    <lineage>
        <taxon>Eukaryota</taxon>
        <taxon>Fungi</taxon>
        <taxon>Dikarya</taxon>
        <taxon>Ascomycota</taxon>
        <taxon>Pezizomycotina</taxon>
        <taxon>Sordariomycetes</taxon>
        <taxon>Xylariomycetidae</taxon>
        <taxon>Xylariales</taxon>
        <taxon>Microdochiaceae</taxon>
        <taxon>Microdochium</taxon>
    </lineage>
</organism>
<evidence type="ECO:0000259" key="5">
    <source>
        <dbReference type="PROSITE" id="PS51384"/>
    </source>
</evidence>
<keyword evidence="1" id="KW-0408">Iron</keyword>
<dbReference type="PANTHER" id="PTHR30212:SF2">
    <property type="entry name" value="PROTEIN YIIM"/>
    <property type="match status" value="1"/>
</dbReference>
<dbReference type="PANTHER" id="PTHR30212">
    <property type="entry name" value="PROTEIN YIIM"/>
    <property type="match status" value="1"/>
</dbReference>
<dbReference type="Pfam" id="PF00111">
    <property type="entry name" value="Fer2"/>
    <property type="match status" value="1"/>
</dbReference>
<dbReference type="Gene3D" id="2.40.33.20">
    <property type="entry name" value="PK beta-barrel domain-like"/>
    <property type="match status" value="1"/>
</dbReference>
<dbReference type="InterPro" id="IPR005302">
    <property type="entry name" value="MoCF_Sase_C"/>
</dbReference>
<proteinExistence type="predicted"/>
<dbReference type="PROSITE" id="PS00197">
    <property type="entry name" value="2FE2S_FER_1"/>
    <property type="match status" value="1"/>
</dbReference>
<dbReference type="PROSITE" id="PS51384">
    <property type="entry name" value="FAD_FR"/>
    <property type="match status" value="1"/>
</dbReference>
<dbReference type="SUPFAM" id="SSF63380">
    <property type="entry name" value="Riboflavin synthase domain-like"/>
    <property type="match status" value="1"/>
</dbReference>
<feature type="domain" description="FAD-binding FR-type" evidence="5">
    <location>
        <begin position="244"/>
        <end position="355"/>
    </location>
</feature>
<keyword evidence="1" id="KW-0479">Metal-binding</keyword>
<dbReference type="InterPro" id="IPR039261">
    <property type="entry name" value="FNR_nucleotide-bd"/>
</dbReference>
<dbReference type="InterPro" id="IPR017938">
    <property type="entry name" value="Riboflavin_synthase-like_b-brl"/>
</dbReference>
<dbReference type="SUPFAM" id="SSF52343">
    <property type="entry name" value="Ferredoxin reductase-like, C-terminal NADP-linked domain"/>
    <property type="match status" value="1"/>
</dbReference>
<sequence>MTAPLQLAPAPLPPSDMLRSVRIGKVKPLAGQPKVRSAINKQPQVGPVRVEALGLVGDQVEFFMHGGPDKALHQYCSAHYPLWNDLAPGREALFKVGGFGENLSAELLHEGNVCIGDKFRLGPEVVIQVSEPRQPCYKLNARFEYKSTSKVAQSTGRTGWYWRVLVPGNVREGDRFELVERLHPTWSVSQVQNFLYHDMDNAAASTELSQLPELGKFIRDIFAARIANGVENMMRRLEGERLPMVWRPYRLVEKTGITSRVKKLVFEVEDSHSDIEADKLEFGRFPHVRLQFGPDLALSRAYSVVAGDLRRFELGVARDDNSRGGSVYLHDNLNVGDKIKVAKGFEAPSVEVAKDCIDTRKHIFVIGGIGVTAFLRELSGQLSNVAIHYAVRSRIEAAYLDILPTDDLTLYAKDEGKRLILQDIIPKDPKDVAIYCCGPTSMMTACQDLTTKLGYTRAQLHFEDFGGATTGTGEPFEAEIKSTGKVLKVPEDKSLLQILNDAGFDVDSSCLVGNCGSCMVDYCKDSGKIEHRGLALDEAQKEDSMLSCVSRGKGRIVIDV</sequence>
<dbReference type="InterPro" id="IPR017927">
    <property type="entry name" value="FAD-bd_FR_type"/>
</dbReference>
<keyword evidence="1" id="KW-0001">2Fe-2S</keyword>
<keyword evidence="6" id="KW-0808">Transferase</keyword>
<dbReference type="InterPro" id="IPR036010">
    <property type="entry name" value="2Fe-2S_ferredoxin-like_sf"/>
</dbReference>
<dbReference type="CDD" id="cd06185">
    <property type="entry name" value="PDR_like"/>
    <property type="match status" value="1"/>
</dbReference>
<dbReference type="Gene3D" id="3.10.20.30">
    <property type="match status" value="1"/>
</dbReference>
<evidence type="ECO:0000259" key="4">
    <source>
        <dbReference type="PROSITE" id="PS51340"/>
    </source>
</evidence>
<dbReference type="OrthoDB" id="5390at2759"/>
<dbReference type="Pfam" id="PF03473">
    <property type="entry name" value="MOSC"/>
    <property type="match status" value="1"/>
</dbReference>
<dbReference type="InterPro" id="IPR052353">
    <property type="entry name" value="Benzoxazolinone_Detox_Enz"/>
</dbReference>
<dbReference type="SUPFAM" id="SSF50800">
    <property type="entry name" value="PK beta-barrel domain-like"/>
    <property type="match status" value="1"/>
</dbReference>
<dbReference type="InterPro" id="IPR011037">
    <property type="entry name" value="Pyrv_Knase-like_insert_dom_sf"/>
</dbReference>
<dbReference type="InterPro" id="IPR005163">
    <property type="entry name" value="Tri_helical_YiiM-like"/>
</dbReference>
<dbReference type="EMBL" id="KQ964265">
    <property type="protein sequence ID" value="KXJ86945.1"/>
    <property type="molecule type" value="Genomic_DNA"/>
</dbReference>
<dbReference type="InterPro" id="IPR012675">
    <property type="entry name" value="Beta-grasp_dom_sf"/>
</dbReference>
<name>A0A136IPT7_9PEZI</name>
<protein>
    <submittedName>
        <fullName evidence="6">Pyruvate kinase-like protein</fullName>
    </submittedName>
</protein>
<dbReference type="SUPFAM" id="SSF54292">
    <property type="entry name" value="2Fe-2S ferredoxin-like"/>
    <property type="match status" value="1"/>
</dbReference>
<keyword evidence="6" id="KW-0670">Pyruvate</keyword>
<dbReference type="Pfam" id="PF03475">
    <property type="entry name" value="YiiM_3-alpha"/>
    <property type="match status" value="1"/>
</dbReference>
<gene>
    <name evidence="6" type="ORF">Micbo1qcDRAFT_198097</name>
</gene>
<dbReference type="Gene3D" id="2.40.30.10">
    <property type="entry name" value="Translation factors"/>
    <property type="match status" value="1"/>
</dbReference>
<dbReference type="Proteomes" id="UP000070501">
    <property type="component" value="Unassembled WGS sequence"/>
</dbReference>
<evidence type="ECO:0000259" key="3">
    <source>
        <dbReference type="PROSITE" id="PS51085"/>
    </source>
</evidence>
<dbReference type="Gene3D" id="3.40.50.80">
    <property type="entry name" value="Nucleotide-binding domain of ferredoxin-NADP reductase (FNR) module"/>
    <property type="match status" value="1"/>
</dbReference>
<keyword evidence="2" id="KW-0411">Iron-sulfur</keyword>
<dbReference type="GO" id="GO:0030151">
    <property type="term" value="F:molybdenum ion binding"/>
    <property type="evidence" value="ECO:0007669"/>
    <property type="project" value="InterPro"/>
</dbReference>
<dbReference type="GO" id="GO:0016301">
    <property type="term" value="F:kinase activity"/>
    <property type="evidence" value="ECO:0007669"/>
    <property type="project" value="UniProtKB-KW"/>
</dbReference>
<feature type="domain" description="MOSC" evidence="4">
    <location>
        <begin position="42"/>
        <end position="179"/>
    </location>
</feature>
<dbReference type="GO" id="GO:0051537">
    <property type="term" value="F:2 iron, 2 sulfur cluster binding"/>
    <property type="evidence" value="ECO:0007669"/>
    <property type="project" value="UniProtKB-KW"/>
</dbReference>
<dbReference type="GO" id="GO:0030170">
    <property type="term" value="F:pyridoxal phosphate binding"/>
    <property type="evidence" value="ECO:0007669"/>
    <property type="project" value="InterPro"/>
</dbReference>
<dbReference type="PROSITE" id="PS51340">
    <property type="entry name" value="MOSC"/>
    <property type="match status" value="1"/>
</dbReference>
<dbReference type="AlphaFoldDB" id="A0A136IPT7"/>